<evidence type="ECO:0000313" key="2">
    <source>
        <dbReference type="Proteomes" id="UP001153709"/>
    </source>
</evidence>
<proteinExistence type="predicted"/>
<organism evidence="1 2">
    <name type="scientific">Diabrotica balteata</name>
    <name type="common">Banded cucumber beetle</name>
    <dbReference type="NCBI Taxonomy" id="107213"/>
    <lineage>
        <taxon>Eukaryota</taxon>
        <taxon>Metazoa</taxon>
        <taxon>Ecdysozoa</taxon>
        <taxon>Arthropoda</taxon>
        <taxon>Hexapoda</taxon>
        <taxon>Insecta</taxon>
        <taxon>Pterygota</taxon>
        <taxon>Neoptera</taxon>
        <taxon>Endopterygota</taxon>
        <taxon>Coleoptera</taxon>
        <taxon>Polyphaga</taxon>
        <taxon>Cucujiformia</taxon>
        <taxon>Chrysomeloidea</taxon>
        <taxon>Chrysomelidae</taxon>
        <taxon>Galerucinae</taxon>
        <taxon>Diabroticina</taxon>
        <taxon>Diabroticites</taxon>
        <taxon>Diabrotica</taxon>
    </lineage>
</organism>
<dbReference type="Proteomes" id="UP001153709">
    <property type="component" value="Chromosome 2"/>
</dbReference>
<protein>
    <submittedName>
        <fullName evidence="1">Uncharacterized protein</fullName>
    </submittedName>
</protein>
<sequence>MNETLTKLQGDYINIITKIINIVFLLEQMLNMYIKELSNEDYFSFLSVKALFDENSDESQEISDLLKLLENLKDKMSVRFSDFSKFQEPFRLVENPWAISTANVQQLIFLFLDTKLGI</sequence>
<dbReference type="OrthoDB" id="6744268at2759"/>
<gene>
    <name evidence="1" type="ORF">DIABBA_LOCUS4231</name>
</gene>
<reference evidence="1" key="1">
    <citation type="submission" date="2022-01" db="EMBL/GenBank/DDBJ databases">
        <authorList>
            <person name="King R."/>
        </authorList>
    </citation>
    <scope>NUCLEOTIDE SEQUENCE</scope>
</reference>
<name>A0A9N9XCH9_DIABA</name>
<evidence type="ECO:0000313" key="1">
    <source>
        <dbReference type="EMBL" id="CAG9830536.1"/>
    </source>
</evidence>
<dbReference type="AlphaFoldDB" id="A0A9N9XCH9"/>
<keyword evidence="2" id="KW-1185">Reference proteome</keyword>
<dbReference type="EMBL" id="OU898277">
    <property type="protein sequence ID" value="CAG9830536.1"/>
    <property type="molecule type" value="Genomic_DNA"/>
</dbReference>
<accession>A0A9N9XCH9</accession>